<feature type="region of interest" description="Disordered" evidence="6">
    <location>
        <begin position="916"/>
        <end position="950"/>
    </location>
</feature>
<feature type="domain" description="HYDIN/VesB/CFA65-like Ig-like" evidence="7">
    <location>
        <begin position="449"/>
        <end position="543"/>
    </location>
</feature>
<feature type="region of interest" description="Disordered" evidence="6">
    <location>
        <begin position="3295"/>
        <end position="3329"/>
    </location>
</feature>
<dbReference type="Proteomes" id="UP000794436">
    <property type="component" value="Unassembled WGS sequence"/>
</dbReference>
<dbReference type="Pfam" id="PF22544">
    <property type="entry name" value="HYDIN_VesB_CFA65-like_Ig"/>
    <property type="match status" value="1"/>
</dbReference>
<feature type="region of interest" description="Disordered" evidence="6">
    <location>
        <begin position="2869"/>
        <end position="2891"/>
    </location>
</feature>
<feature type="region of interest" description="Disordered" evidence="6">
    <location>
        <begin position="1682"/>
        <end position="1712"/>
    </location>
</feature>
<evidence type="ECO:0000259" key="8">
    <source>
        <dbReference type="Pfam" id="PF24529"/>
    </source>
</evidence>
<feature type="compositionally biased region" description="Polar residues" evidence="6">
    <location>
        <begin position="1694"/>
        <end position="1712"/>
    </location>
</feature>
<evidence type="ECO:0000259" key="7">
    <source>
        <dbReference type="Pfam" id="PF22544"/>
    </source>
</evidence>
<dbReference type="InterPro" id="IPR058952">
    <property type="entry name" value="Ig_CFAP47"/>
</dbReference>
<organism evidence="10 11">
    <name type="scientific">Pythium oligandrum</name>
    <name type="common">Mycoparasitic fungus</name>
    <dbReference type="NCBI Taxonomy" id="41045"/>
    <lineage>
        <taxon>Eukaryota</taxon>
        <taxon>Sar</taxon>
        <taxon>Stramenopiles</taxon>
        <taxon>Oomycota</taxon>
        <taxon>Peronosporomycetes</taxon>
        <taxon>Pythiales</taxon>
        <taxon>Pythiaceae</taxon>
        <taxon>Pythium</taxon>
    </lineage>
</organism>
<feature type="region of interest" description="Disordered" evidence="6">
    <location>
        <begin position="1827"/>
        <end position="1856"/>
    </location>
</feature>
<name>A0A8K1C847_PYTOL</name>
<feature type="compositionally biased region" description="Low complexity" evidence="6">
    <location>
        <begin position="2188"/>
        <end position="2198"/>
    </location>
</feature>
<keyword evidence="11" id="KW-1185">Reference proteome</keyword>
<dbReference type="GO" id="GO:0005929">
    <property type="term" value="C:cilium"/>
    <property type="evidence" value="ECO:0007669"/>
    <property type="project" value="UniProtKB-SubCell"/>
</dbReference>
<evidence type="ECO:0000313" key="10">
    <source>
        <dbReference type="EMBL" id="TMW58151.1"/>
    </source>
</evidence>
<evidence type="ECO:0000313" key="11">
    <source>
        <dbReference type="Proteomes" id="UP000794436"/>
    </source>
</evidence>
<feature type="compositionally biased region" description="Low complexity" evidence="6">
    <location>
        <begin position="3296"/>
        <end position="3314"/>
    </location>
</feature>
<dbReference type="Gene3D" id="2.60.40.10">
    <property type="entry name" value="Immunoglobulins"/>
    <property type="match status" value="6"/>
</dbReference>
<feature type="compositionally biased region" description="Polar residues" evidence="6">
    <location>
        <begin position="2425"/>
        <end position="2454"/>
    </location>
</feature>
<evidence type="ECO:0000256" key="5">
    <source>
        <dbReference type="ARBA" id="ARBA00023273"/>
    </source>
</evidence>
<dbReference type="EMBL" id="SPLM01000112">
    <property type="protein sequence ID" value="TMW58151.1"/>
    <property type="molecule type" value="Genomic_DNA"/>
</dbReference>
<protein>
    <recommendedName>
        <fullName evidence="12">Calponin-homology (CH) domain-containing protein</fullName>
    </recommendedName>
</protein>
<dbReference type="Pfam" id="PF26579">
    <property type="entry name" value="Ig_CFAP47"/>
    <property type="match status" value="1"/>
</dbReference>
<accession>A0A8K1C847</accession>
<keyword evidence="4" id="KW-0969">Cilium</keyword>
<dbReference type="PANTHER" id="PTHR45912:SF3">
    <property type="entry name" value="CILIA- AND FLAGELLA-ASSOCIATED PROTEIN 47"/>
    <property type="match status" value="1"/>
</dbReference>
<dbReference type="InterPro" id="IPR053879">
    <property type="entry name" value="HYDIN_VesB_CFA65-like_Ig"/>
</dbReference>
<comment type="subcellular location">
    <subcellularLocation>
        <location evidence="1">Cell projection</location>
        <location evidence="1">Cilium</location>
    </subcellularLocation>
    <subcellularLocation>
        <location evidence="2">Cytoplasm</location>
    </subcellularLocation>
</comment>
<dbReference type="GO" id="GO:0005737">
    <property type="term" value="C:cytoplasm"/>
    <property type="evidence" value="ECO:0007669"/>
    <property type="project" value="UniProtKB-SubCell"/>
</dbReference>
<evidence type="ECO:0000256" key="4">
    <source>
        <dbReference type="ARBA" id="ARBA00023069"/>
    </source>
</evidence>
<evidence type="ECO:0000256" key="6">
    <source>
        <dbReference type="SAM" id="MobiDB-lite"/>
    </source>
</evidence>
<gene>
    <name evidence="10" type="ORF">Poli38472_011739</name>
</gene>
<keyword evidence="5" id="KW-0966">Cell projection</keyword>
<proteinExistence type="predicted"/>
<dbReference type="InterPro" id="IPR056343">
    <property type="entry name" value="CFAP47_dom"/>
</dbReference>
<dbReference type="Pfam" id="PF24529">
    <property type="entry name" value="CFAP47"/>
    <property type="match status" value="1"/>
</dbReference>
<evidence type="ECO:0000256" key="3">
    <source>
        <dbReference type="ARBA" id="ARBA00022490"/>
    </source>
</evidence>
<feature type="region of interest" description="Disordered" evidence="6">
    <location>
        <begin position="2411"/>
        <end position="2465"/>
    </location>
</feature>
<keyword evidence="3" id="KW-0963">Cytoplasm</keyword>
<comment type="caution">
    <text evidence="10">The sequence shown here is derived from an EMBL/GenBank/DDBJ whole genome shotgun (WGS) entry which is preliminary data.</text>
</comment>
<feature type="domain" description="Cilia- and flagella-associated protein 47" evidence="8">
    <location>
        <begin position="1625"/>
        <end position="1807"/>
    </location>
</feature>
<sequence>MEPLAASSLLRPATPSMAMRTTSLLHVAPTVVEFFAFEFHHEYVANLVVRNASDRALRFRLVPPAPASPFKVLYQGQDLATTSNPTLMLPSGLSIKYEVVFSPPTPQNEAESRSIEHAIVHDALQLRGDDGSWVEVPLVARKAFPEFVVEPSLCEVGLVVLTHRAASLVRVKNVGARPGRFDLEVLDPLSDNGLSQWITVMPTRGVLMAQEELTLKVDVLGKDVGVVRGVIRLRIREADASDQEEEDEENQDALEDTPATLSLQQLHGAYCVEKLIDVCATVMEHTVEFLQSHGQNKVQQLFFGSLFAGEVKTIETILRNNGPQPLFFKTNLTFSGQQTRLDSGVPSPVNGQSDDEREAYERRKELQVYPAEGRVEPFSELLVTFTYRPRAIDWLTLQHMERKQQQAPETLDANDGAGMTQLTAFASILCADLQSQNLTVEVAGKTYLPRVSLTPTSLDFGDIKSHDRVDMLLSLKNLSGLPVAYVIPRVAQFATKPSSGRLDVFQSQAIVVSFVPTQLGSYKTTLEVIIQDGVLTIPLMVKGTAAALGDKSKHDLVGGLMALPQDFEPKYKFVRPEDPKHTKGTLTKPFHRMPPYELAALNGTAAIDEYEFQGTNNTHLTYCVKELAKRADHNAQYHAYLKAQSDKREMVRKKTSAASLKETVSVLRTVSNNNSEDGEAMEMIEDVDMNLGMGKQSGVTPRGLSMPRALKTQQDPLWLDTNAMFSQNPSKKLVFDANKFAKKKFKASPATQAELADCSLSLSFQDLEQIVCGPKTLHFGTLSVNGAAKKSLSVMNALNQNILVALQLQDCEELSQKTALASQVVPPKTLAGFDLVFCSPKEQFFQKPLTVTINGVHTRVVTIVAEVAPIIVALSTQELRFAFSSTDTNASMSLDVSITNPSDSVAPFQWHLLPPSRPNAGAVRPDSSKSSATETSKTSKGDKGQHQAPPQAIYEVVPTSGTLQAGETVRCQVVYTPPSTLAPPDKALYAIAPLYDGEHAASHGNWLVNAFELGIVGGKSMQLTCKGLYQDAKYQLKDKKIDFGTVSVGMHREKHVTLMNTNTLEDGVASRLVFYASIEPATHTHSLGLSVSPAIGSILPQDSCELSVQIAPHKPQNLDNVFLHVQIRGGKSAKLPLLASIVIPEVSITQSVVDYGDVILGVTVSRQLSFENKSNIPACLVLDLTTTPLNKEFTVSMVNSKKKKNAIYHQDDEDLSTIFTPLLPESTDPENGEEDVATGCGKWQICLPASATVSCMLTFTPSAPGSYDVVLPVQFAGLLSAATARPESITRRVQAKAVAPRVRFSSAMLDFDRCVITREGIRKVPYTKTLVLTNTDQSTVKWQIDTTKLKASTVAAAVFAVTSKRASPIAGSASSSAIIFHVAPERGELAPGEEIKVRVSFLPLEPVEYSEDELPLLLDDAFYLHLRLRGVGMHPQLSFSTNKLVLPTVPLGLPSTGRFTIFSTGYDHLEVNFRLPLDVSKAPLTLHFPQGKIVSMACPQIPCEVRFLSKRSVAFHARIEFFDADGNVFHLPIAGCAENCLLTNYTFVDRQSNVETPESLVFYTHPSHLAPIYLLTNKQSQNEIAKAKQKLAVAGSAPPQAPTPGHGLVDVDANGFAGYSEETSQRRPQSREVQFLLQYLNANFLRSPVTHFPQDFAETLGKPLYELLEMVCVKKPPTSAMVGAPPAKPKGGTKATTNPGAATTPSTKERQTQYSTQYGELLKFLKSYGAMLHDVVPEHLLPQELYVRACEDPRADPSILSPVGLSSASSSFLLRRRVLQREWEGVSARAWMAVLYQVIKCFLLFRVTQKSYQQQLQTLMMDDSTSAPVLPAPPAASKATKAPTDRNARTSVASTPAPPVVSPLRVCQGSNVYSEAEMVLLQWLCYHVRRVVHDKRTSGHSSSSYVPESQLLHVPDDLVDGKMLFHVLASHIPTLSIDSSEYRCFRLDTKPGKAPLTPNQLLQQATTLVHAMRCFGVDFGADSSDDKAVSLVTALNAREMVILMLHLYQMLPQFLPKATIEFKGMLGQTIDKTIELKNPSAKLIRYQVFLDTSASSSSSSSHASIETVSSVASEFSIPSNEVVLEPGQIVAFLVRCTPRFSRKATARLVFQSTRDMASSMSSSSSTGATMVFLLESHITSRQPARVITIEAATYEKKTVDVVIENQFLANATYKLTIAQANTTVAGSTSTSLTPSVSGTVGGGGQGRKATKDSVVNRRISSSNSVPTKHETKSEPISAEHAWCIVAQQPFYLPEFGQSVSEIGANNTSVVSLRSQASSTIKVEFLSLVPGTFKCQLLFLDEKVGEFLYEIHATAHLPVTIETLEFQCELQPGAGGSRASTSSHFFKELTVPPKNLQLNKALTTFVDRASGVFKSKLKDGLKKCEETHHTRFAVEFNSPFFTPVASEVTMSLRTPSSTKGPVKASTMASGIGDTSSITPLTSRTDPNSIEMTQPARSDKPSGKANQFARLSTPRGSHTNSTTGFSLSPNVVLIDFQPKNAGVYTCKLLLRSVHTPCVSADWRVYELIAKVKEPNVRTFLDFVAPARHSIVQEIPLSNPSDTAWTLKAMFNPSGGSFSGPSSLSVPAKKLATYPLTFAPKWIIQETTNFVLINPSTQQQFEFELRGTGEEPLAQDHVVLECQARTSLTHVFDVVSNKTDPSGPQVYQVESDLRDVVGASTITVPHPGASAQYALTFSPLVSGTYFGSITFTNLQTKEYHWYTIEATVAPPAPETTLEMHTPVRSVLGVEISLENPLDHTVQFDIELQGRGLLGPSQLTLDAKQSGVYELVYAPLHVTKDDEDGAILFSNSEIGQFWYRLQLRAQEPEPIALDDMSCVVGDVCTQPILLQNPSDQDLSLQYRVTNARNFSIKGDAASSPTHKGGGGGSPSSRSVVRLPPFGNASVVVEYTPSSLSEFEASQVVFYMPGVVSDWTFFVRGKGQAPSLMKPILVQAKVHEAASTLFTFKNPFVDALRLEVQLVLTNGDERQGSTSKSVFDILLKKPRVSLEGFASLQVPISFLPQYVCEARAEIVLRGQDEYAELEWRYPIRGIAEAPLHPKAFVLVCPARDSTEKIIQCELLAAPPGLRLENETITTEWEIDSARFGALATSDAIQRAVMIRPEPVDTQSVSSPRLMIPYRLQFDPLRPYRGSIYLLLNKKSGGRWRFEVVLDVSDPPVDDVLTIESTLNQTSSISFQLRNQFREAAPFQAEFSAGSSSAFTVYPAQGILPAYGSPQGMNFVVSFTPTGYGKMQSGQLLIYTEEMQWTFNVKGTYPDLSASIASKSLSSSASRTRLGIDSVSSTTSQSLISSSNTSSGGSRGGKATSGGAKRR</sequence>
<feature type="domain" description="CFAP47-like immunoglobulin-like" evidence="9">
    <location>
        <begin position="3049"/>
        <end position="3170"/>
    </location>
</feature>
<dbReference type="GO" id="GO:0060271">
    <property type="term" value="P:cilium assembly"/>
    <property type="evidence" value="ECO:0007669"/>
    <property type="project" value="TreeGrafter"/>
</dbReference>
<dbReference type="OrthoDB" id="10060824at2759"/>
<evidence type="ECO:0000259" key="9">
    <source>
        <dbReference type="Pfam" id="PF26579"/>
    </source>
</evidence>
<evidence type="ECO:0000256" key="1">
    <source>
        <dbReference type="ARBA" id="ARBA00004138"/>
    </source>
</evidence>
<evidence type="ECO:0008006" key="12">
    <source>
        <dbReference type="Google" id="ProtNLM"/>
    </source>
</evidence>
<reference evidence="10" key="1">
    <citation type="submission" date="2019-03" db="EMBL/GenBank/DDBJ databases">
        <title>Long read genome sequence of the mycoparasitic Pythium oligandrum ATCC 38472 isolated from sugarbeet rhizosphere.</title>
        <authorList>
            <person name="Gaulin E."/>
        </authorList>
    </citation>
    <scope>NUCLEOTIDE SEQUENCE</scope>
    <source>
        <strain evidence="10">ATCC 38472_TT</strain>
    </source>
</reference>
<dbReference type="InterPro" id="IPR013783">
    <property type="entry name" value="Ig-like_fold"/>
</dbReference>
<evidence type="ECO:0000256" key="2">
    <source>
        <dbReference type="ARBA" id="ARBA00004496"/>
    </source>
</evidence>
<dbReference type="PANTHER" id="PTHR45912">
    <property type="entry name" value="CILIA- AND FLAGELLA-ASSOCIATED PROTEIN 47"/>
    <property type="match status" value="1"/>
</dbReference>
<feature type="region of interest" description="Disordered" evidence="6">
    <location>
        <begin position="2188"/>
        <end position="2211"/>
    </location>
</feature>